<evidence type="ECO:0000259" key="2">
    <source>
        <dbReference type="Pfam" id="PF09335"/>
    </source>
</evidence>
<protein>
    <submittedName>
        <fullName evidence="3">TVP38/TMEM64 family protein</fullName>
    </submittedName>
</protein>
<dbReference type="Pfam" id="PF09335">
    <property type="entry name" value="VTT_dom"/>
    <property type="match status" value="1"/>
</dbReference>
<reference evidence="3 4" key="1">
    <citation type="journal article" date="2018" name="Nat. Biotechnol.">
        <title>A standardized bacterial taxonomy based on genome phylogeny substantially revises the tree of life.</title>
        <authorList>
            <person name="Parks D.H."/>
            <person name="Chuvochina M."/>
            <person name="Waite D.W."/>
            <person name="Rinke C."/>
            <person name="Skarshewski A."/>
            <person name="Chaumeil P.A."/>
            <person name="Hugenholtz P."/>
        </authorList>
    </citation>
    <scope>NUCLEOTIDE SEQUENCE [LARGE SCALE GENOMIC DNA]</scope>
    <source>
        <strain evidence="3">UBA10948</strain>
    </source>
</reference>
<feature type="transmembrane region" description="Helical" evidence="1">
    <location>
        <begin position="66"/>
        <end position="91"/>
    </location>
</feature>
<keyword evidence="1" id="KW-0472">Membrane</keyword>
<comment type="caution">
    <text evidence="3">The sequence shown here is derived from an EMBL/GenBank/DDBJ whole genome shotgun (WGS) entry which is preliminary data.</text>
</comment>
<sequence length="130" mass="14260">ACLAYWICKLIAGDWAQNKIKSRLGYDLKKMDAEMAFWTIVVARIIPVVPTPIINVAAALGGVSFWNFFFSSAIGKIPSAVLYTGLGICLFQTRDIKLTLGILAAILVLAGVGRYMRKKSRLHLPTRSSS</sequence>
<feature type="domain" description="VTT" evidence="2">
    <location>
        <begin position="1"/>
        <end position="87"/>
    </location>
</feature>
<dbReference type="EMBL" id="DNZF01000203">
    <property type="protein sequence ID" value="HBK54112.1"/>
    <property type="molecule type" value="Genomic_DNA"/>
</dbReference>
<evidence type="ECO:0000313" key="4">
    <source>
        <dbReference type="Proteomes" id="UP000263273"/>
    </source>
</evidence>
<gene>
    <name evidence="3" type="ORF">DDZ44_09270</name>
</gene>
<feature type="non-terminal residue" evidence="3">
    <location>
        <position position="1"/>
    </location>
</feature>
<keyword evidence="1" id="KW-0812">Transmembrane</keyword>
<accession>A0A354Z0W9</accession>
<evidence type="ECO:0000313" key="3">
    <source>
        <dbReference type="EMBL" id="HBK54112.1"/>
    </source>
</evidence>
<name>A0A354Z0W9_9FIRM</name>
<proteinExistence type="predicted"/>
<keyword evidence="1" id="KW-1133">Transmembrane helix</keyword>
<feature type="transmembrane region" description="Helical" evidence="1">
    <location>
        <begin position="98"/>
        <end position="116"/>
    </location>
</feature>
<evidence type="ECO:0000256" key="1">
    <source>
        <dbReference type="SAM" id="Phobius"/>
    </source>
</evidence>
<dbReference type="AlphaFoldDB" id="A0A354Z0W9"/>
<feature type="transmembrane region" description="Helical" evidence="1">
    <location>
        <begin position="36"/>
        <end position="60"/>
    </location>
</feature>
<dbReference type="Proteomes" id="UP000263273">
    <property type="component" value="Unassembled WGS sequence"/>
</dbReference>
<organism evidence="3 4">
    <name type="scientific">Syntrophomonas wolfei</name>
    <dbReference type="NCBI Taxonomy" id="863"/>
    <lineage>
        <taxon>Bacteria</taxon>
        <taxon>Bacillati</taxon>
        <taxon>Bacillota</taxon>
        <taxon>Clostridia</taxon>
        <taxon>Eubacteriales</taxon>
        <taxon>Syntrophomonadaceae</taxon>
        <taxon>Syntrophomonas</taxon>
    </lineage>
</organism>
<dbReference type="InterPro" id="IPR032816">
    <property type="entry name" value="VTT_dom"/>
</dbReference>